<keyword evidence="6 11" id="KW-0375">Hydrogen ion transport</keyword>
<feature type="transmembrane region" description="Helical" evidence="11">
    <location>
        <begin position="243"/>
        <end position="265"/>
    </location>
</feature>
<dbReference type="InterPro" id="IPR035908">
    <property type="entry name" value="F0_ATP_A_sf"/>
</dbReference>
<proteinExistence type="inferred from homology"/>
<keyword evidence="8 11" id="KW-0406">Ion transport</keyword>
<dbReference type="NCBIfam" id="TIGR01131">
    <property type="entry name" value="ATP_synt_6_or_A"/>
    <property type="match status" value="1"/>
</dbReference>
<keyword evidence="10 11" id="KW-0066">ATP synthesis</keyword>
<comment type="function">
    <text evidence="11 12">Key component of the proton channel; it plays a direct role in the translocation of protons across the membrane.</text>
</comment>
<evidence type="ECO:0000256" key="6">
    <source>
        <dbReference type="ARBA" id="ARBA00022781"/>
    </source>
</evidence>
<dbReference type="CDD" id="cd00310">
    <property type="entry name" value="ATP-synt_Fo_a_6"/>
    <property type="match status" value="1"/>
</dbReference>
<dbReference type="Pfam" id="PF00119">
    <property type="entry name" value="ATP-synt_A"/>
    <property type="match status" value="1"/>
</dbReference>
<evidence type="ECO:0000256" key="4">
    <source>
        <dbReference type="ARBA" id="ARBA00022547"/>
    </source>
</evidence>
<keyword evidence="11" id="KW-1003">Cell membrane</keyword>
<comment type="subcellular location">
    <subcellularLocation>
        <location evidence="11 12">Cell membrane</location>
        <topology evidence="11 12">Multi-pass membrane protein</topology>
    </subcellularLocation>
    <subcellularLocation>
        <location evidence="1">Membrane</location>
        <topology evidence="1">Multi-pass membrane protein</topology>
    </subcellularLocation>
</comment>
<dbReference type="HAMAP" id="MF_01393">
    <property type="entry name" value="ATP_synth_a_bact"/>
    <property type="match status" value="1"/>
</dbReference>
<keyword evidence="3 11" id="KW-0813">Transport</keyword>
<dbReference type="PRINTS" id="PR00123">
    <property type="entry name" value="ATPASEA"/>
</dbReference>
<evidence type="ECO:0000256" key="10">
    <source>
        <dbReference type="ARBA" id="ARBA00023310"/>
    </source>
</evidence>
<dbReference type="GO" id="GO:0005886">
    <property type="term" value="C:plasma membrane"/>
    <property type="evidence" value="ECO:0007669"/>
    <property type="project" value="UniProtKB-SubCell"/>
</dbReference>
<dbReference type="Proteomes" id="UP000753961">
    <property type="component" value="Unassembled WGS sequence"/>
</dbReference>
<keyword evidence="4 11" id="KW-0138">CF(0)</keyword>
<comment type="similarity">
    <text evidence="2 11 12">Belongs to the ATPase A chain family.</text>
</comment>
<dbReference type="GO" id="GO:0045259">
    <property type="term" value="C:proton-transporting ATP synthase complex"/>
    <property type="evidence" value="ECO:0007669"/>
    <property type="project" value="UniProtKB-KW"/>
</dbReference>
<comment type="caution">
    <text evidence="13">The sequence shown here is derived from an EMBL/GenBank/DDBJ whole genome shotgun (WGS) entry which is preliminary data.</text>
</comment>
<evidence type="ECO:0000256" key="5">
    <source>
        <dbReference type="ARBA" id="ARBA00022692"/>
    </source>
</evidence>
<feature type="transmembrane region" description="Helical" evidence="11">
    <location>
        <begin position="277"/>
        <end position="298"/>
    </location>
</feature>
<protein>
    <recommendedName>
        <fullName evidence="11 12">ATP synthase subunit a</fullName>
    </recommendedName>
    <alternativeName>
        <fullName evidence="11">ATP synthase F0 sector subunit a</fullName>
    </alternativeName>
    <alternativeName>
        <fullName evidence="11">F-ATPase subunit 6</fullName>
    </alternativeName>
</protein>
<evidence type="ECO:0000256" key="3">
    <source>
        <dbReference type="ARBA" id="ARBA00022448"/>
    </source>
</evidence>
<keyword evidence="9 11" id="KW-0472">Membrane</keyword>
<keyword evidence="5 11" id="KW-0812">Transmembrane</keyword>
<gene>
    <name evidence="11 13" type="primary">atpB</name>
    <name evidence="13" type="ORF">KUV50_08815</name>
</gene>
<name>A0A953LCW9_9BACT</name>
<evidence type="ECO:0000256" key="12">
    <source>
        <dbReference type="RuleBase" id="RU000483"/>
    </source>
</evidence>
<organism evidence="13 14">
    <name type="scientific">Membranihabitans marinus</name>
    <dbReference type="NCBI Taxonomy" id="1227546"/>
    <lineage>
        <taxon>Bacteria</taxon>
        <taxon>Pseudomonadati</taxon>
        <taxon>Bacteroidota</taxon>
        <taxon>Saprospiria</taxon>
        <taxon>Saprospirales</taxon>
        <taxon>Saprospiraceae</taxon>
        <taxon>Membranihabitans</taxon>
    </lineage>
</organism>
<dbReference type="InterPro" id="IPR045083">
    <property type="entry name" value="ATP_synth_F0_asu_bact/mt"/>
</dbReference>
<sequence>MSRQLTLKISLFLLVLAGILGPQMGFTQDHHIDSDEKDLTEEGYDPTNTTLHHISDQNVYSLGFAQIPLPMILYAPEDGLKMFSSGKFGIGHHGNGHYAVDRYVLVEGVVRRITDKSFPGGKVALEDHPYTFQTESKEDGADAEVVYLSHNGNTYRLDNKSTLDGGVLGGGLTSFYDFSITKNIVTMVVAMLLLLWVFLKSARRYKDNPLQAPKGIQSFLEPIFIFIRDEVAKPFLGAAYLKYLPFLMTLFFLILTLNFIGQIPFIGNPNVTGNLTFTLALAFVTFIVVNINGTKAYWQHTFWMPGVPTFVKPIMSVVEFIGLFLKPIVLTLRLAANITAGHIMIVIFVSLLFIFNNAGQNMAGSAPGLLLSSVLAMFMMALEIIVSLVQAFVFTILSASYIGAAIEEAH</sequence>
<evidence type="ECO:0000256" key="11">
    <source>
        <dbReference type="HAMAP-Rule" id="MF_01393"/>
    </source>
</evidence>
<feature type="transmembrane region" description="Helical" evidence="11">
    <location>
        <begin position="180"/>
        <end position="199"/>
    </location>
</feature>
<evidence type="ECO:0000256" key="1">
    <source>
        <dbReference type="ARBA" id="ARBA00004141"/>
    </source>
</evidence>
<dbReference type="PANTHER" id="PTHR11410">
    <property type="entry name" value="ATP SYNTHASE SUBUNIT A"/>
    <property type="match status" value="1"/>
</dbReference>
<evidence type="ECO:0000256" key="8">
    <source>
        <dbReference type="ARBA" id="ARBA00023065"/>
    </source>
</evidence>
<dbReference type="GO" id="GO:0046933">
    <property type="term" value="F:proton-transporting ATP synthase activity, rotational mechanism"/>
    <property type="evidence" value="ECO:0007669"/>
    <property type="project" value="UniProtKB-UniRule"/>
</dbReference>
<dbReference type="Gene3D" id="1.20.120.220">
    <property type="entry name" value="ATP synthase, F0 complex, subunit A"/>
    <property type="match status" value="1"/>
</dbReference>
<dbReference type="PANTHER" id="PTHR11410:SF0">
    <property type="entry name" value="ATP SYNTHASE SUBUNIT A"/>
    <property type="match status" value="1"/>
</dbReference>
<dbReference type="InterPro" id="IPR000568">
    <property type="entry name" value="ATP_synth_F0_asu"/>
</dbReference>
<dbReference type="SUPFAM" id="SSF81336">
    <property type="entry name" value="F1F0 ATP synthase subunit A"/>
    <property type="match status" value="1"/>
</dbReference>
<evidence type="ECO:0000256" key="2">
    <source>
        <dbReference type="ARBA" id="ARBA00006810"/>
    </source>
</evidence>
<evidence type="ECO:0000256" key="9">
    <source>
        <dbReference type="ARBA" id="ARBA00023136"/>
    </source>
</evidence>
<keyword evidence="14" id="KW-1185">Reference proteome</keyword>
<feature type="transmembrane region" description="Helical" evidence="11">
    <location>
        <begin position="335"/>
        <end position="355"/>
    </location>
</feature>
<dbReference type="EMBL" id="JAHVHU010000008">
    <property type="protein sequence ID" value="MBY5958229.1"/>
    <property type="molecule type" value="Genomic_DNA"/>
</dbReference>
<dbReference type="AlphaFoldDB" id="A0A953LCW9"/>
<accession>A0A953LCW9</accession>
<reference evidence="13" key="1">
    <citation type="submission" date="2021-06" db="EMBL/GenBank/DDBJ databases">
        <title>44 bacteria genomes isolated from Dapeng, Shenzhen.</title>
        <authorList>
            <person name="Zheng W."/>
            <person name="Yu S."/>
            <person name="Huang Y."/>
        </authorList>
    </citation>
    <scope>NUCLEOTIDE SEQUENCE</scope>
    <source>
        <strain evidence="13">DP5N28-2</strain>
    </source>
</reference>
<evidence type="ECO:0000313" key="13">
    <source>
        <dbReference type="EMBL" id="MBY5958229.1"/>
    </source>
</evidence>
<evidence type="ECO:0000256" key="7">
    <source>
        <dbReference type="ARBA" id="ARBA00022989"/>
    </source>
</evidence>
<feature type="transmembrane region" description="Helical" evidence="11">
    <location>
        <begin position="362"/>
        <end position="382"/>
    </location>
</feature>
<dbReference type="RefSeq" id="WP_222579769.1">
    <property type="nucleotide sequence ID" value="NZ_JAHVHU010000008.1"/>
</dbReference>
<keyword evidence="7 11" id="KW-1133">Transmembrane helix</keyword>
<evidence type="ECO:0000313" key="14">
    <source>
        <dbReference type="Proteomes" id="UP000753961"/>
    </source>
</evidence>
<feature type="transmembrane region" description="Helical" evidence="11">
    <location>
        <begin position="310"/>
        <end position="329"/>
    </location>
</feature>